<keyword evidence="2" id="KW-1185">Reference proteome</keyword>
<name>A0AAV7IDF9_COTGL</name>
<dbReference type="EMBL" id="JAHXZJ010001864">
    <property type="protein sequence ID" value="KAH0550775.1"/>
    <property type="molecule type" value="Genomic_DNA"/>
</dbReference>
<dbReference type="AlphaFoldDB" id="A0AAV7IDF9"/>
<comment type="caution">
    <text evidence="1">The sequence shown here is derived from an EMBL/GenBank/DDBJ whole genome shotgun (WGS) entry which is preliminary data.</text>
</comment>
<proteinExistence type="predicted"/>
<evidence type="ECO:0000313" key="2">
    <source>
        <dbReference type="Proteomes" id="UP000826195"/>
    </source>
</evidence>
<organism evidence="1 2">
    <name type="scientific">Cotesia glomerata</name>
    <name type="common">Lepidopteran parasitic wasp</name>
    <name type="synonym">Apanteles glomeratus</name>
    <dbReference type="NCBI Taxonomy" id="32391"/>
    <lineage>
        <taxon>Eukaryota</taxon>
        <taxon>Metazoa</taxon>
        <taxon>Ecdysozoa</taxon>
        <taxon>Arthropoda</taxon>
        <taxon>Hexapoda</taxon>
        <taxon>Insecta</taxon>
        <taxon>Pterygota</taxon>
        <taxon>Neoptera</taxon>
        <taxon>Endopterygota</taxon>
        <taxon>Hymenoptera</taxon>
        <taxon>Apocrita</taxon>
        <taxon>Ichneumonoidea</taxon>
        <taxon>Braconidae</taxon>
        <taxon>Microgastrinae</taxon>
        <taxon>Cotesia</taxon>
    </lineage>
</organism>
<dbReference type="Proteomes" id="UP000826195">
    <property type="component" value="Unassembled WGS sequence"/>
</dbReference>
<gene>
    <name evidence="1" type="ORF">KQX54_020797</name>
</gene>
<accession>A0AAV7IDF9</accession>
<reference evidence="1 2" key="1">
    <citation type="journal article" date="2021" name="J. Hered.">
        <title>A chromosome-level genome assembly of the parasitoid wasp, Cotesia glomerata (Hymenoptera: Braconidae).</title>
        <authorList>
            <person name="Pinto B.J."/>
            <person name="Weis J.J."/>
            <person name="Gamble T."/>
            <person name="Ode P.J."/>
            <person name="Paul R."/>
            <person name="Zaspel J.M."/>
        </authorList>
    </citation>
    <scope>NUCLEOTIDE SEQUENCE [LARGE SCALE GENOMIC DNA]</scope>
    <source>
        <strain evidence="1">CgM1</strain>
    </source>
</reference>
<sequence length="162" mass="17390">MRLLRRCERLQLDLRSERENVIVMEGTGQYYPPASILFTSKAKSFALTKMAYSTTPRPGERSISTLYITPTHVALLSLCLSLGTGVIDRREHYDNVSYSVARVPDSPAAVALLSSGGVLSLANSSRMALASSGAAIHTARPPPVSSLLLLSLCRGSTLLLGL</sequence>
<protein>
    <submittedName>
        <fullName evidence="1">Uncharacterized protein</fullName>
    </submittedName>
</protein>
<evidence type="ECO:0000313" key="1">
    <source>
        <dbReference type="EMBL" id="KAH0550775.1"/>
    </source>
</evidence>